<comment type="subcellular location">
    <subcellularLocation>
        <location evidence="1 12">Endoplasmic reticulum membrane</location>
        <topology evidence="1 12">Multi-pass membrane protein</topology>
    </subcellularLocation>
</comment>
<dbReference type="AlphaFoldDB" id="R8BFL5"/>
<evidence type="ECO:0000313" key="13">
    <source>
        <dbReference type="EMBL" id="EON98101.1"/>
    </source>
</evidence>
<accession>R8BFL5</accession>
<keyword evidence="5 12" id="KW-0328">Glycosyltransferase</keyword>
<evidence type="ECO:0000313" key="14">
    <source>
        <dbReference type="Proteomes" id="UP000014074"/>
    </source>
</evidence>
<keyword evidence="7 12" id="KW-0812">Transmembrane</keyword>
<dbReference type="GO" id="GO:0000026">
    <property type="term" value="F:alpha-1,2-mannosyltransferase activity"/>
    <property type="evidence" value="ECO:0007669"/>
    <property type="project" value="TreeGrafter"/>
</dbReference>
<dbReference type="OrthoDB" id="416834at2759"/>
<evidence type="ECO:0000256" key="7">
    <source>
        <dbReference type="ARBA" id="ARBA00022692"/>
    </source>
</evidence>
<evidence type="ECO:0000256" key="1">
    <source>
        <dbReference type="ARBA" id="ARBA00004477"/>
    </source>
</evidence>
<feature type="transmembrane region" description="Helical" evidence="12">
    <location>
        <begin position="15"/>
        <end position="32"/>
    </location>
</feature>
<protein>
    <recommendedName>
        <fullName evidence="12">Mannosyltransferase</fullName>
        <ecNumber evidence="12">2.4.1.-</ecNumber>
    </recommendedName>
</protein>
<reference evidence="14" key="1">
    <citation type="journal article" date="2013" name="Genome Announc.">
        <title>Draft genome sequence of the ascomycete Phaeoacremonium aleophilum strain UCR-PA7, a causal agent of the esca disease complex in grapevines.</title>
        <authorList>
            <person name="Blanco-Ulate B."/>
            <person name="Rolshausen P."/>
            <person name="Cantu D."/>
        </authorList>
    </citation>
    <scope>NUCLEOTIDE SEQUENCE [LARGE SCALE GENOMIC DNA]</scope>
    <source>
        <strain evidence="14">UCR-PA7</strain>
    </source>
</reference>
<keyword evidence="10 12" id="KW-0472">Membrane</keyword>
<dbReference type="PANTHER" id="PTHR22760:SF4">
    <property type="entry name" value="GPI MANNOSYLTRANSFERASE 3"/>
    <property type="match status" value="1"/>
</dbReference>
<evidence type="ECO:0000256" key="10">
    <source>
        <dbReference type="ARBA" id="ARBA00023136"/>
    </source>
</evidence>
<organism evidence="13 14">
    <name type="scientific">Phaeoacremonium minimum (strain UCR-PA7)</name>
    <name type="common">Esca disease fungus</name>
    <name type="synonym">Togninia minima</name>
    <dbReference type="NCBI Taxonomy" id="1286976"/>
    <lineage>
        <taxon>Eukaryota</taxon>
        <taxon>Fungi</taxon>
        <taxon>Dikarya</taxon>
        <taxon>Ascomycota</taxon>
        <taxon>Pezizomycotina</taxon>
        <taxon>Sordariomycetes</taxon>
        <taxon>Sordariomycetidae</taxon>
        <taxon>Togniniales</taxon>
        <taxon>Togniniaceae</taxon>
        <taxon>Phaeoacremonium</taxon>
    </lineage>
</organism>
<dbReference type="EC" id="2.4.1.-" evidence="12"/>
<proteinExistence type="inferred from homology"/>
<evidence type="ECO:0000256" key="9">
    <source>
        <dbReference type="ARBA" id="ARBA00022989"/>
    </source>
</evidence>
<dbReference type="GeneID" id="19327086"/>
<dbReference type="Pfam" id="PF03901">
    <property type="entry name" value="Glyco_transf_22"/>
    <property type="match status" value="1"/>
</dbReference>
<evidence type="ECO:0000256" key="4">
    <source>
        <dbReference type="ARBA" id="ARBA00022502"/>
    </source>
</evidence>
<keyword evidence="4" id="KW-0337">GPI-anchor biosynthesis</keyword>
<keyword evidence="8 12" id="KW-0256">Endoplasmic reticulum</keyword>
<keyword evidence="9 12" id="KW-1133">Transmembrane helix</keyword>
<dbReference type="EMBL" id="KB933236">
    <property type="protein sequence ID" value="EON98101.1"/>
    <property type="molecule type" value="Genomic_DNA"/>
</dbReference>
<comment type="function">
    <text evidence="11">Mannosyltransferase involved in glycosylphosphatidylinositol-anchor biosynthesis. Transfers the third mannose to Man2-GlcN-acyl-PI during GPI precursor assembly.</text>
</comment>
<dbReference type="KEGG" id="tmn:UCRPA7_6430"/>
<dbReference type="RefSeq" id="XP_007917159.1">
    <property type="nucleotide sequence ID" value="XM_007918968.1"/>
</dbReference>
<dbReference type="PANTHER" id="PTHR22760">
    <property type="entry name" value="GLYCOSYLTRANSFERASE"/>
    <property type="match status" value="1"/>
</dbReference>
<evidence type="ECO:0000256" key="3">
    <source>
        <dbReference type="ARBA" id="ARBA00006065"/>
    </source>
</evidence>
<comment type="similarity">
    <text evidence="3">Belongs to the glycosyltransferase 22 family. PIGB subfamily.</text>
</comment>
<comment type="pathway">
    <text evidence="2">Glycolipid biosynthesis; glycosylphosphatidylinositol-anchor biosynthesis.</text>
</comment>
<name>R8BFL5_PHAM7</name>
<gene>
    <name evidence="13" type="ORF">UCRPA7_6430</name>
</gene>
<evidence type="ECO:0000256" key="8">
    <source>
        <dbReference type="ARBA" id="ARBA00022824"/>
    </source>
</evidence>
<keyword evidence="6 13" id="KW-0808">Transferase</keyword>
<comment type="caution">
    <text evidence="12">Lacks conserved residue(s) required for the propagation of feature annotation.</text>
</comment>
<dbReference type="Proteomes" id="UP000014074">
    <property type="component" value="Unassembled WGS sequence"/>
</dbReference>
<dbReference type="HOGENOM" id="CLU_947267_0_0_1"/>
<evidence type="ECO:0000256" key="12">
    <source>
        <dbReference type="RuleBase" id="RU363075"/>
    </source>
</evidence>
<dbReference type="eggNOG" id="KOG1771">
    <property type="taxonomic scope" value="Eukaryota"/>
</dbReference>
<evidence type="ECO:0000256" key="6">
    <source>
        <dbReference type="ARBA" id="ARBA00022679"/>
    </source>
</evidence>
<dbReference type="GO" id="GO:0006506">
    <property type="term" value="P:GPI anchor biosynthetic process"/>
    <property type="evidence" value="ECO:0007669"/>
    <property type="project" value="UniProtKB-UniPathway"/>
</dbReference>
<dbReference type="GO" id="GO:0005789">
    <property type="term" value="C:endoplasmic reticulum membrane"/>
    <property type="evidence" value="ECO:0007669"/>
    <property type="project" value="UniProtKB-SubCell"/>
</dbReference>
<keyword evidence="14" id="KW-1185">Reference proteome</keyword>
<evidence type="ECO:0000256" key="2">
    <source>
        <dbReference type="ARBA" id="ARBA00004687"/>
    </source>
</evidence>
<dbReference type="InterPro" id="IPR005599">
    <property type="entry name" value="GPI_mannosylTrfase"/>
</dbReference>
<evidence type="ECO:0000256" key="5">
    <source>
        <dbReference type="ARBA" id="ARBA00022676"/>
    </source>
</evidence>
<evidence type="ECO:0000256" key="11">
    <source>
        <dbReference type="ARBA" id="ARBA00024708"/>
    </source>
</evidence>
<sequence>MIGVLSVIAHKEVRFIYPLLPILHILAAPYINDYFIAEPASSASPTSLKRGPLLAFLILANIIIGVYLSMFHQGATISVLTFLRTEYERLHPDHLDLHPAHPSSHYHTLSSSALSSPASDPEAIVSAAGGGDELFVLFLTPCHSTPWRSHLVYPSLRARALTCEPPLGTPPRSAERRNYRDETDRFYAREDGQDGRWGHAFLDREVWPLLTSGDSDDAHRRGGEIPRFIVGFEGVEEMLREYFDVEKGGGGAEMGVTLTRVWDGFNGLFNEEATRQGRLVVWDTGVYPARKEGN</sequence>
<feature type="transmembrane region" description="Helical" evidence="12">
    <location>
        <begin position="53"/>
        <end position="71"/>
    </location>
</feature>
<dbReference type="UniPathway" id="UPA00196"/>